<reference evidence="3" key="1">
    <citation type="journal article" date="2017" name="Nat. Microbiol.">
        <title>Global analysis of biosynthetic gene clusters reveals vast potential of secondary metabolite production in Penicillium species.</title>
        <authorList>
            <person name="Nielsen J.C."/>
            <person name="Grijseels S."/>
            <person name="Prigent S."/>
            <person name="Ji B."/>
            <person name="Dainat J."/>
            <person name="Nielsen K.F."/>
            <person name="Frisvad J.C."/>
            <person name="Workman M."/>
            <person name="Nielsen J."/>
        </authorList>
    </citation>
    <scope>NUCLEOTIDE SEQUENCE [LARGE SCALE GENOMIC DNA]</scope>
    <source>
        <strain evidence="3">IBT 31321</strain>
    </source>
</reference>
<name>A0A1V6UNK3_9EURO</name>
<dbReference type="Pfam" id="PF20150">
    <property type="entry name" value="2EXR"/>
    <property type="match status" value="1"/>
</dbReference>
<organism evidence="2 3">
    <name type="scientific">Penicillium coprophilum</name>
    <dbReference type="NCBI Taxonomy" id="36646"/>
    <lineage>
        <taxon>Eukaryota</taxon>
        <taxon>Fungi</taxon>
        <taxon>Dikarya</taxon>
        <taxon>Ascomycota</taxon>
        <taxon>Pezizomycotina</taxon>
        <taxon>Eurotiomycetes</taxon>
        <taxon>Eurotiomycetidae</taxon>
        <taxon>Eurotiales</taxon>
        <taxon>Aspergillaceae</taxon>
        <taxon>Penicillium</taxon>
    </lineage>
</organism>
<dbReference type="PANTHER" id="PTHR35910:SF1">
    <property type="entry name" value="2EXR DOMAIN-CONTAINING PROTEIN"/>
    <property type="match status" value="1"/>
</dbReference>
<dbReference type="InterPro" id="IPR045518">
    <property type="entry name" value="2EXR"/>
</dbReference>
<comment type="caution">
    <text evidence="2">The sequence shown here is derived from an EMBL/GenBank/DDBJ whole genome shotgun (WGS) entry which is preliminary data.</text>
</comment>
<dbReference type="PANTHER" id="PTHR35910">
    <property type="entry name" value="2EXR DOMAIN-CONTAINING PROTEIN"/>
    <property type="match status" value="1"/>
</dbReference>
<dbReference type="STRING" id="36646.A0A1V6UNK3"/>
<feature type="domain" description="2EXR" evidence="1">
    <location>
        <begin position="2"/>
        <end position="92"/>
    </location>
</feature>
<evidence type="ECO:0000313" key="2">
    <source>
        <dbReference type="EMBL" id="OQE39991.1"/>
    </source>
</evidence>
<sequence length="705" mass="78230">MQLPAELRRMIWKHCLPYRIAEEDTPDSFFDGYTSKHVCWNLSVTLQNAQKPAISYVNSESRQVALEQGRLLEPARVVFFESLWVQPLRDVLHLSWTRFCFTDLAIDSDAPGPVDEFILQAKDLGMRPSVAADLIHPFSLKGVLDCAGDVDALGSHNSFHFGEYDIAKIRYHCRGEGADDVREMADVLPWAEGQRSRLDIAMAAVSLHLTREAALRSGLFGLLGDAPVQMVDIDDESHLREFQALYQEHALEKEPLVQTLFETFTSSVFKKAVEIWKNNAEWTILAYMWQSARDRKLDILGTDPGSAWVPHLSEQKYIHMDEYLPNEQHLWVKHARQIAPKLRLRIMRHSLSPSAPPRQNRSALAIEDCLIRVNLSITRYWRPLYEISVRDAKPLSPKSFLKTSNNMQCQIIAPGVGMEVFLPSWDDDMSWTSRYDLVDKKGFFDALVAETGIYEFWVTFGDDPLDYTCALPSDIRPGLGNLPCRKIIRKRLDYPMKGPDGNIHVGDPKKLIEASMGNITALRTSLLASYLSVGLSFHDDGPNDTSATDAIVAYSMPILQLTEATSSMKDIKTIGQQAKNDAKKELIKKILTIIFMVIPSVGEALGPLVGSAAAIARIALLVGEAGSAGLTVAEIIEGPTSAPFAMLGLIAGVGGTGRLSKADALAKASKARGLMKAADLAKSPERFRNKDALVQKAVKSLCGRN</sequence>
<keyword evidence="3" id="KW-1185">Reference proteome</keyword>
<protein>
    <recommendedName>
        <fullName evidence="1">2EXR domain-containing protein</fullName>
    </recommendedName>
</protein>
<dbReference type="EMBL" id="MDDG01000006">
    <property type="protein sequence ID" value="OQE39991.1"/>
    <property type="molecule type" value="Genomic_DNA"/>
</dbReference>
<accession>A0A1V6UNK3</accession>
<evidence type="ECO:0000313" key="3">
    <source>
        <dbReference type="Proteomes" id="UP000191500"/>
    </source>
</evidence>
<dbReference type="Proteomes" id="UP000191500">
    <property type="component" value="Unassembled WGS sequence"/>
</dbReference>
<evidence type="ECO:0000259" key="1">
    <source>
        <dbReference type="Pfam" id="PF20150"/>
    </source>
</evidence>
<gene>
    <name evidence="2" type="ORF">PENCOP_c006G04200</name>
</gene>
<proteinExistence type="predicted"/>
<dbReference type="AlphaFoldDB" id="A0A1V6UNK3"/>